<dbReference type="InterPro" id="IPR036388">
    <property type="entry name" value="WH-like_DNA-bd_sf"/>
</dbReference>
<comment type="subcellular location">
    <subcellularLocation>
        <location evidence="1">Cytoplasm</location>
    </subcellularLocation>
</comment>
<evidence type="ECO:0000313" key="12">
    <source>
        <dbReference type="EMBL" id="VEI32820.1"/>
    </source>
</evidence>
<accession>A0A3S4VXA0</accession>
<organism evidence="12 13">
    <name type="scientific">Haemophilus parainfluenzae</name>
    <dbReference type="NCBI Taxonomy" id="729"/>
    <lineage>
        <taxon>Bacteria</taxon>
        <taxon>Pseudomonadati</taxon>
        <taxon>Pseudomonadota</taxon>
        <taxon>Gammaproteobacteria</taxon>
        <taxon>Pasteurellales</taxon>
        <taxon>Pasteurellaceae</taxon>
        <taxon>Haemophilus</taxon>
    </lineage>
</organism>
<evidence type="ECO:0000256" key="7">
    <source>
        <dbReference type="ARBA" id="ARBA00023163"/>
    </source>
</evidence>
<evidence type="ECO:0000256" key="4">
    <source>
        <dbReference type="ARBA" id="ARBA00023012"/>
    </source>
</evidence>
<keyword evidence="4" id="KW-0902">Two-component regulatory system</keyword>
<dbReference type="SMART" id="SM00448">
    <property type="entry name" value="REC"/>
    <property type="match status" value="1"/>
</dbReference>
<proteinExistence type="predicted"/>
<dbReference type="PROSITE" id="PS50110">
    <property type="entry name" value="RESPONSE_REGULATORY"/>
    <property type="match status" value="1"/>
</dbReference>
<dbReference type="PROSITE" id="PS51755">
    <property type="entry name" value="OMPR_PHOB"/>
    <property type="match status" value="1"/>
</dbReference>
<keyword evidence="7" id="KW-0804">Transcription</keyword>
<evidence type="ECO:0000259" key="10">
    <source>
        <dbReference type="PROSITE" id="PS50110"/>
    </source>
</evidence>
<reference evidence="12 13" key="1">
    <citation type="submission" date="2018-12" db="EMBL/GenBank/DDBJ databases">
        <authorList>
            <consortium name="Pathogen Informatics"/>
        </authorList>
    </citation>
    <scope>NUCLEOTIDE SEQUENCE [LARGE SCALE GENOMIC DNA]</scope>
    <source>
        <strain evidence="12 13">NCTC10665</strain>
    </source>
</reference>
<evidence type="ECO:0000256" key="2">
    <source>
        <dbReference type="ARBA" id="ARBA00022490"/>
    </source>
</evidence>
<dbReference type="EMBL" id="LR134481">
    <property type="protein sequence ID" value="VEI32820.1"/>
    <property type="molecule type" value="Genomic_DNA"/>
</dbReference>
<dbReference type="PANTHER" id="PTHR48111">
    <property type="entry name" value="REGULATOR OF RPOS"/>
    <property type="match status" value="1"/>
</dbReference>
<dbReference type="FunFam" id="3.40.50.2300:FF:000002">
    <property type="entry name" value="DNA-binding response regulator PhoP"/>
    <property type="match status" value="1"/>
</dbReference>
<dbReference type="InterPro" id="IPR039420">
    <property type="entry name" value="WalR-like"/>
</dbReference>
<dbReference type="CDD" id="cd00383">
    <property type="entry name" value="trans_reg_C"/>
    <property type="match status" value="1"/>
</dbReference>
<keyword evidence="5" id="KW-0805">Transcription regulation</keyword>
<evidence type="ECO:0000313" key="13">
    <source>
        <dbReference type="Proteomes" id="UP000268879"/>
    </source>
</evidence>
<feature type="domain" description="Response regulatory" evidence="10">
    <location>
        <begin position="22"/>
        <end position="136"/>
    </location>
</feature>
<dbReference type="Gene3D" id="1.10.10.10">
    <property type="entry name" value="Winged helix-like DNA-binding domain superfamily/Winged helix DNA-binding domain"/>
    <property type="match status" value="1"/>
</dbReference>
<dbReference type="Proteomes" id="UP000268879">
    <property type="component" value="Chromosome"/>
</dbReference>
<feature type="modified residue" description="4-aspartylphosphate" evidence="8">
    <location>
        <position position="71"/>
    </location>
</feature>
<dbReference type="Pfam" id="PF00486">
    <property type="entry name" value="Trans_reg_C"/>
    <property type="match status" value="1"/>
</dbReference>
<dbReference type="SUPFAM" id="SSF52172">
    <property type="entry name" value="CheY-like"/>
    <property type="match status" value="1"/>
</dbReference>
<sequence>MVGKSPPFLRFEKGKSAVKIMRVLLVEDDPLIGNGLQIGLTKSGFIVDWFTDGQSGLHALIGAPYDAVVLDLTLPKLDGLEVLKQWRSSNQDVPVLILTARDTLDERIKGIQQGADDYLCKPFALAEVVVRLQALIRRRYGQVNPQIEHGNVKLDPAQRKAWLNEDEITLTGREYKLLELFMLNKGRVLSRTTIEEKLSNWDEELSSGALDVHIYNLRQKLGKQFIRTVHGVGYALGQVNEK</sequence>
<evidence type="ECO:0000256" key="6">
    <source>
        <dbReference type="ARBA" id="ARBA00023125"/>
    </source>
</evidence>
<dbReference type="GO" id="GO:0000156">
    <property type="term" value="F:phosphorelay response regulator activity"/>
    <property type="evidence" value="ECO:0007669"/>
    <property type="project" value="TreeGrafter"/>
</dbReference>
<feature type="domain" description="OmpR/PhoB-type" evidence="11">
    <location>
        <begin position="144"/>
        <end position="238"/>
    </location>
</feature>
<keyword evidence="6 9" id="KW-0238">DNA-binding</keyword>
<dbReference type="Gene3D" id="6.10.250.690">
    <property type="match status" value="1"/>
</dbReference>
<keyword evidence="2" id="KW-0963">Cytoplasm</keyword>
<dbReference type="InterPro" id="IPR001789">
    <property type="entry name" value="Sig_transdc_resp-reg_receiver"/>
</dbReference>
<evidence type="ECO:0000256" key="9">
    <source>
        <dbReference type="PROSITE-ProRule" id="PRU01091"/>
    </source>
</evidence>
<evidence type="ECO:0000256" key="3">
    <source>
        <dbReference type="ARBA" id="ARBA00022553"/>
    </source>
</evidence>
<dbReference type="PANTHER" id="PTHR48111:SF35">
    <property type="entry name" value="TRANSCRIPTIONAL REGULATORY PROTEIN QSEB"/>
    <property type="match status" value="1"/>
</dbReference>
<keyword evidence="3 8" id="KW-0597">Phosphoprotein</keyword>
<evidence type="ECO:0000259" key="11">
    <source>
        <dbReference type="PROSITE" id="PS51755"/>
    </source>
</evidence>
<feature type="DNA-binding region" description="OmpR/PhoB-type" evidence="9">
    <location>
        <begin position="144"/>
        <end position="238"/>
    </location>
</feature>
<dbReference type="AlphaFoldDB" id="A0A3S4VXA0"/>
<dbReference type="GO" id="GO:0005829">
    <property type="term" value="C:cytosol"/>
    <property type="evidence" value="ECO:0007669"/>
    <property type="project" value="TreeGrafter"/>
</dbReference>
<evidence type="ECO:0000256" key="5">
    <source>
        <dbReference type="ARBA" id="ARBA00023015"/>
    </source>
</evidence>
<dbReference type="InterPro" id="IPR001867">
    <property type="entry name" value="OmpR/PhoB-type_DNA-bd"/>
</dbReference>
<gene>
    <name evidence="12" type="primary">basR</name>
    <name evidence="12" type="ORF">NCTC10665_01731</name>
</gene>
<dbReference type="GO" id="GO:0000976">
    <property type="term" value="F:transcription cis-regulatory region binding"/>
    <property type="evidence" value="ECO:0007669"/>
    <property type="project" value="TreeGrafter"/>
</dbReference>
<name>A0A3S4VXA0_HAEPA</name>
<dbReference type="Pfam" id="PF00072">
    <property type="entry name" value="Response_reg"/>
    <property type="match status" value="1"/>
</dbReference>
<dbReference type="SMART" id="SM00862">
    <property type="entry name" value="Trans_reg_C"/>
    <property type="match status" value="1"/>
</dbReference>
<dbReference type="GO" id="GO:0032993">
    <property type="term" value="C:protein-DNA complex"/>
    <property type="evidence" value="ECO:0007669"/>
    <property type="project" value="TreeGrafter"/>
</dbReference>
<protein>
    <submittedName>
        <fullName evidence="12">DNA-binding response regulator in two-component regulatory system with QseC</fullName>
    </submittedName>
</protein>
<dbReference type="GO" id="GO:0006355">
    <property type="term" value="P:regulation of DNA-templated transcription"/>
    <property type="evidence" value="ECO:0007669"/>
    <property type="project" value="InterPro"/>
</dbReference>
<dbReference type="Gene3D" id="3.40.50.2300">
    <property type="match status" value="1"/>
</dbReference>
<dbReference type="InterPro" id="IPR011006">
    <property type="entry name" value="CheY-like_superfamily"/>
</dbReference>
<evidence type="ECO:0000256" key="1">
    <source>
        <dbReference type="ARBA" id="ARBA00004496"/>
    </source>
</evidence>
<dbReference type="CDD" id="cd17624">
    <property type="entry name" value="REC_OmpR_PmrA-like"/>
    <property type="match status" value="1"/>
</dbReference>
<evidence type="ECO:0000256" key="8">
    <source>
        <dbReference type="PROSITE-ProRule" id="PRU00169"/>
    </source>
</evidence>